<dbReference type="Gene3D" id="2.40.70.10">
    <property type="entry name" value="Acid Proteases"/>
    <property type="match status" value="1"/>
</dbReference>
<comment type="caution">
    <text evidence="2">The sequence shown here is derived from an EMBL/GenBank/DDBJ whole genome shotgun (WGS) entry which is preliminary data.</text>
</comment>
<proteinExistence type="predicted"/>
<gene>
    <name evidence="2" type="ORF">CR513_25081</name>
</gene>
<feature type="compositionally biased region" description="Basic and acidic residues" evidence="1">
    <location>
        <begin position="10"/>
        <end position="25"/>
    </location>
</feature>
<dbReference type="OrthoDB" id="2919534at2759"/>
<keyword evidence="3" id="KW-1185">Reference proteome</keyword>
<name>A0A371GQC1_MUCPR</name>
<dbReference type="PANTHER" id="PTHR33240:SF15">
    <property type="entry name" value="GAG-PRO-LIKE PROTEIN"/>
    <property type="match status" value="1"/>
</dbReference>
<sequence>MVRIPQGLRPLDRGLSHLTGADRTRRDSRHRGVITTISRGGAGVGVERSQKRKVESVLVMRGKANTTLTLVITFSERDMRYKPPKQDEPMVISVVAVKYKVERVLIDHGSSANILYWSTYKKLGLPPTDLDPYTGKLYGFAGEQVAIKGVIELETTFGEHNHTRTILVLYSVVDVEASYSIIMGRPALNRPDLKEVNVRPNTAHKTKVGTALVQKDESRLVSFLWENWDVFAWSLIDMPGIDPRFLCHHPSILPCFRSMIAKARRRKAKGGSKGD</sequence>
<dbReference type="SUPFAM" id="SSF50630">
    <property type="entry name" value="Acid proteases"/>
    <property type="match status" value="1"/>
</dbReference>
<dbReference type="PANTHER" id="PTHR33240">
    <property type="entry name" value="OS08G0508500 PROTEIN"/>
    <property type="match status" value="1"/>
</dbReference>
<dbReference type="CDD" id="cd00303">
    <property type="entry name" value="retropepsin_like"/>
    <property type="match status" value="1"/>
</dbReference>
<dbReference type="EMBL" id="QJKJ01004794">
    <property type="protein sequence ID" value="RDX92742.1"/>
    <property type="molecule type" value="Genomic_DNA"/>
</dbReference>
<dbReference type="Proteomes" id="UP000257109">
    <property type="component" value="Unassembled WGS sequence"/>
</dbReference>
<evidence type="ECO:0000313" key="3">
    <source>
        <dbReference type="Proteomes" id="UP000257109"/>
    </source>
</evidence>
<reference evidence="2" key="1">
    <citation type="submission" date="2018-05" db="EMBL/GenBank/DDBJ databases">
        <title>Draft genome of Mucuna pruriens seed.</title>
        <authorList>
            <person name="Nnadi N.E."/>
            <person name="Vos R."/>
            <person name="Hasami M.H."/>
            <person name="Devisetty U.K."/>
            <person name="Aguiy J.C."/>
        </authorList>
    </citation>
    <scope>NUCLEOTIDE SEQUENCE [LARGE SCALE GENOMIC DNA]</scope>
    <source>
        <strain evidence="2">JCA_2017</strain>
    </source>
</reference>
<accession>A0A371GQC1</accession>
<feature type="non-terminal residue" evidence="2">
    <location>
        <position position="1"/>
    </location>
</feature>
<evidence type="ECO:0000313" key="2">
    <source>
        <dbReference type="EMBL" id="RDX92742.1"/>
    </source>
</evidence>
<feature type="region of interest" description="Disordered" evidence="1">
    <location>
        <begin position="1"/>
        <end position="28"/>
    </location>
</feature>
<dbReference type="InterPro" id="IPR021109">
    <property type="entry name" value="Peptidase_aspartic_dom_sf"/>
</dbReference>
<dbReference type="AlphaFoldDB" id="A0A371GQC1"/>
<protein>
    <submittedName>
        <fullName evidence="2">Uncharacterized protein</fullName>
    </submittedName>
</protein>
<evidence type="ECO:0000256" key="1">
    <source>
        <dbReference type="SAM" id="MobiDB-lite"/>
    </source>
</evidence>
<organism evidence="2 3">
    <name type="scientific">Mucuna pruriens</name>
    <name type="common">Velvet bean</name>
    <name type="synonym">Dolichos pruriens</name>
    <dbReference type="NCBI Taxonomy" id="157652"/>
    <lineage>
        <taxon>Eukaryota</taxon>
        <taxon>Viridiplantae</taxon>
        <taxon>Streptophyta</taxon>
        <taxon>Embryophyta</taxon>
        <taxon>Tracheophyta</taxon>
        <taxon>Spermatophyta</taxon>
        <taxon>Magnoliopsida</taxon>
        <taxon>eudicotyledons</taxon>
        <taxon>Gunneridae</taxon>
        <taxon>Pentapetalae</taxon>
        <taxon>rosids</taxon>
        <taxon>fabids</taxon>
        <taxon>Fabales</taxon>
        <taxon>Fabaceae</taxon>
        <taxon>Papilionoideae</taxon>
        <taxon>50 kb inversion clade</taxon>
        <taxon>NPAAA clade</taxon>
        <taxon>indigoferoid/millettioid clade</taxon>
        <taxon>Phaseoleae</taxon>
        <taxon>Mucuna</taxon>
    </lineage>
</organism>